<evidence type="ECO:0000256" key="3">
    <source>
        <dbReference type="ARBA" id="ARBA00022643"/>
    </source>
</evidence>
<dbReference type="PANTHER" id="PTHR11082:SF5">
    <property type="entry name" value="TRNA-DIHYDROURIDINE(16_17) SYNTHASE [NAD(P)(+)]-LIKE"/>
    <property type="match status" value="1"/>
</dbReference>
<evidence type="ECO:0000256" key="6">
    <source>
        <dbReference type="ARBA" id="ARBA00023002"/>
    </source>
</evidence>
<dbReference type="Gene3D" id="3.20.20.70">
    <property type="entry name" value="Aldolase class I"/>
    <property type="match status" value="1"/>
</dbReference>
<evidence type="ECO:0000256" key="9">
    <source>
        <dbReference type="ARBA" id="ARBA00038890"/>
    </source>
</evidence>
<keyword evidence="5" id="KW-0521">NADP</keyword>
<evidence type="ECO:0000256" key="8">
    <source>
        <dbReference type="ARBA" id="ARBA00038313"/>
    </source>
</evidence>
<dbReference type="PROSITE" id="PS01136">
    <property type="entry name" value="UPF0034"/>
    <property type="match status" value="1"/>
</dbReference>
<sequence>MFWIKWHRTPGFFNVAHLGTIFGRKREQRMASHLAEHGDSDGEDTSMTIGDRRRYRRRARRRQANEQKQREVAGDLLEPWPALDVSRRPARGLTGYEWWRSIGSPRFVCAPMVGGSSLAFRMLVRRYGCDLAFSPMIDAAGWRCGTTVSRRDRFLWSKPLVGDVPLVAQLAGDDPKTVAAAGRDVAHACDAIDLNCGCPQPCAELGRYGAFLLSMPDCIEAIVRECVHSVPEVPITVKLRKPSNRAEDMLALAARLEAAGASALTVHGRTKEQIGQFKGVADWDVVAAVKQRASIPIILNGGIGSREDALRALQVTRCDAVMSAEALLERPTLFAEEPPLNHYQIVEEFLDLARTYHTPPKALSVNMFALLHGAFQRHPEVYARAPDRGGVEAWAGCVRELHQCSIVKTYSPSTTCPGPWYLRHR</sequence>
<keyword evidence="3" id="KW-0288">FMN</keyword>
<comment type="catalytic activity">
    <reaction evidence="11">
        <text>5,6-dihydrouridine(16) in tRNA + NADP(+) = uridine(16) in tRNA + NADPH + H(+)</text>
        <dbReference type="Rhea" id="RHEA:53376"/>
        <dbReference type="Rhea" id="RHEA-COMP:13543"/>
        <dbReference type="Rhea" id="RHEA-COMP:13544"/>
        <dbReference type="ChEBI" id="CHEBI:15378"/>
        <dbReference type="ChEBI" id="CHEBI:57783"/>
        <dbReference type="ChEBI" id="CHEBI:58349"/>
        <dbReference type="ChEBI" id="CHEBI:65315"/>
        <dbReference type="ChEBI" id="CHEBI:74443"/>
        <dbReference type="EC" id="1.3.1.88"/>
    </reaction>
    <physiologicalReaction direction="right-to-left" evidence="11">
        <dbReference type="Rhea" id="RHEA:53378"/>
    </physiologicalReaction>
</comment>
<keyword evidence="17" id="KW-1185">Reference proteome</keyword>
<evidence type="ECO:0000256" key="1">
    <source>
        <dbReference type="ARBA" id="ARBA00001917"/>
    </source>
</evidence>
<evidence type="ECO:0000313" key="16">
    <source>
        <dbReference type="EMBL" id="CAK0857958.1"/>
    </source>
</evidence>
<dbReference type="PANTHER" id="PTHR11082">
    <property type="entry name" value="TRNA-DIHYDROURIDINE SYNTHASE"/>
    <property type="match status" value="1"/>
</dbReference>
<keyword evidence="4" id="KW-0819">tRNA processing</keyword>
<evidence type="ECO:0000256" key="4">
    <source>
        <dbReference type="ARBA" id="ARBA00022694"/>
    </source>
</evidence>
<protein>
    <recommendedName>
        <fullName evidence="9">tRNA-dihydrouridine(16/17) synthase [NAD(P)(+)]</fullName>
        <ecNumber evidence="9">1.3.1.88</ecNumber>
    </recommendedName>
</protein>
<comment type="caution">
    <text evidence="16">The sequence shown here is derived from an EMBL/GenBank/DDBJ whole genome shotgun (WGS) entry which is preliminary data.</text>
</comment>
<proteinExistence type="inferred from homology"/>
<dbReference type="Proteomes" id="UP001189429">
    <property type="component" value="Unassembled WGS sequence"/>
</dbReference>
<keyword evidence="6" id="KW-0560">Oxidoreductase</keyword>
<feature type="domain" description="DUS-like FMN-binding" evidence="15">
    <location>
        <begin position="109"/>
        <end position="338"/>
    </location>
</feature>
<comment type="cofactor">
    <cofactor evidence="1">
        <name>FMN</name>
        <dbReference type="ChEBI" id="CHEBI:58210"/>
    </cofactor>
</comment>
<name>A0ABN9UIM5_9DINO</name>
<evidence type="ECO:0000256" key="10">
    <source>
        <dbReference type="ARBA" id="ARBA00047287"/>
    </source>
</evidence>
<evidence type="ECO:0000256" key="5">
    <source>
        <dbReference type="ARBA" id="ARBA00022857"/>
    </source>
</evidence>
<keyword evidence="7" id="KW-0520">NAD</keyword>
<dbReference type="EMBL" id="CAUYUJ010015771">
    <property type="protein sequence ID" value="CAK0857958.1"/>
    <property type="molecule type" value="Genomic_DNA"/>
</dbReference>
<reference evidence="16" key="1">
    <citation type="submission" date="2023-10" db="EMBL/GenBank/DDBJ databases">
        <authorList>
            <person name="Chen Y."/>
            <person name="Shah S."/>
            <person name="Dougan E. K."/>
            <person name="Thang M."/>
            <person name="Chan C."/>
        </authorList>
    </citation>
    <scope>NUCLEOTIDE SEQUENCE [LARGE SCALE GENOMIC DNA]</scope>
</reference>
<dbReference type="CDD" id="cd02801">
    <property type="entry name" value="DUS_like_FMN"/>
    <property type="match status" value="1"/>
</dbReference>
<keyword evidence="2" id="KW-0285">Flavoprotein</keyword>
<comment type="similarity">
    <text evidence="8">Belongs to the Dus family. Dus1 subfamily.</text>
</comment>
<evidence type="ECO:0000256" key="14">
    <source>
        <dbReference type="SAM" id="MobiDB-lite"/>
    </source>
</evidence>
<dbReference type="EC" id="1.3.1.88" evidence="9"/>
<comment type="catalytic activity">
    <reaction evidence="10">
        <text>5,6-dihydrouridine(17) in tRNA + NAD(+) = uridine(17) in tRNA + NADH + H(+)</text>
        <dbReference type="Rhea" id="RHEA:53372"/>
        <dbReference type="Rhea" id="RHEA-COMP:13541"/>
        <dbReference type="Rhea" id="RHEA-COMP:13542"/>
        <dbReference type="ChEBI" id="CHEBI:15378"/>
        <dbReference type="ChEBI" id="CHEBI:57540"/>
        <dbReference type="ChEBI" id="CHEBI:57945"/>
        <dbReference type="ChEBI" id="CHEBI:65315"/>
        <dbReference type="ChEBI" id="CHEBI:74443"/>
        <dbReference type="EC" id="1.3.1.88"/>
    </reaction>
    <physiologicalReaction direction="right-to-left" evidence="10">
        <dbReference type="Rhea" id="RHEA:53374"/>
    </physiologicalReaction>
</comment>
<feature type="compositionally biased region" description="Basic residues" evidence="14">
    <location>
        <begin position="53"/>
        <end position="62"/>
    </location>
</feature>
<feature type="region of interest" description="Disordered" evidence="14">
    <location>
        <begin position="32"/>
        <end position="71"/>
    </location>
</feature>
<comment type="catalytic activity">
    <reaction evidence="12">
        <text>5,6-dihydrouridine(16) in tRNA + NAD(+) = uridine(16) in tRNA + NADH + H(+)</text>
        <dbReference type="Rhea" id="RHEA:53380"/>
        <dbReference type="Rhea" id="RHEA-COMP:13543"/>
        <dbReference type="Rhea" id="RHEA-COMP:13544"/>
        <dbReference type="ChEBI" id="CHEBI:15378"/>
        <dbReference type="ChEBI" id="CHEBI:57540"/>
        <dbReference type="ChEBI" id="CHEBI:57945"/>
        <dbReference type="ChEBI" id="CHEBI:65315"/>
        <dbReference type="ChEBI" id="CHEBI:74443"/>
        <dbReference type="EC" id="1.3.1.88"/>
    </reaction>
    <physiologicalReaction direction="right-to-left" evidence="12">
        <dbReference type="Rhea" id="RHEA:53382"/>
    </physiologicalReaction>
</comment>
<dbReference type="InterPro" id="IPR018517">
    <property type="entry name" value="tRNA_hU_synthase_CS"/>
</dbReference>
<evidence type="ECO:0000256" key="12">
    <source>
        <dbReference type="ARBA" id="ARBA00048934"/>
    </source>
</evidence>
<accession>A0ABN9UIM5</accession>
<gene>
    <name evidence="16" type="ORF">PCOR1329_LOCUS47892</name>
</gene>
<evidence type="ECO:0000256" key="13">
    <source>
        <dbReference type="ARBA" id="ARBA00049467"/>
    </source>
</evidence>
<comment type="catalytic activity">
    <reaction evidence="13">
        <text>5,6-dihydrouridine(17) in tRNA + NADP(+) = uridine(17) in tRNA + NADPH + H(+)</text>
        <dbReference type="Rhea" id="RHEA:53368"/>
        <dbReference type="Rhea" id="RHEA-COMP:13541"/>
        <dbReference type="Rhea" id="RHEA-COMP:13542"/>
        <dbReference type="ChEBI" id="CHEBI:15378"/>
        <dbReference type="ChEBI" id="CHEBI:57783"/>
        <dbReference type="ChEBI" id="CHEBI:58349"/>
        <dbReference type="ChEBI" id="CHEBI:65315"/>
        <dbReference type="ChEBI" id="CHEBI:74443"/>
        <dbReference type="EC" id="1.3.1.88"/>
    </reaction>
    <physiologicalReaction direction="right-to-left" evidence="13">
        <dbReference type="Rhea" id="RHEA:53370"/>
    </physiologicalReaction>
</comment>
<evidence type="ECO:0000313" key="17">
    <source>
        <dbReference type="Proteomes" id="UP001189429"/>
    </source>
</evidence>
<evidence type="ECO:0000256" key="11">
    <source>
        <dbReference type="ARBA" id="ARBA00047652"/>
    </source>
</evidence>
<dbReference type="Pfam" id="PF01207">
    <property type="entry name" value="Dus"/>
    <property type="match status" value="1"/>
</dbReference>
<dbReference type="InterPro" id="IPR013785">
    <property type="entry name" value="Aldolase_TIM"/>
</dbReference>
<evidence type="ECO:0000259" key="15">
    <source>
        <dbReference type="Pfam" id="PF01207"/>
    </source>
</evidence>
<evidence type="ECO:0000256" key="7">
    <source>
        <dbReference type="ARBA" id="ARBA00023027"/>
    </source>
</evidence>
<dbReference type="SUPFAM" id="SSF51395">
    <property type="entry name" value="FMN-linked oxidoreductases"/>
    <property type="match status" value="1"/>
</dbReference>
<dbReference type="InterPro" id="IPR035587">
    <property type="entry name" value="DUS-like_FMN-bd"/>
</dbReference>
<evidence type="ECO:0000256" key="2">
    <source>
        <dbReference type="ARBA" id="ARBA00022630"/>
    </source>
</evidence>
<organism evidence="16 17">
    <name type="scientific">Prorocentrum cordatum</name>
    <dbReference type="NCBI Taxonomy" id="2364126"/>
    <lineage>
        <taxon>Eukaryota</taxon>
        <taxon>Sar</taxon>
        <taxon>Alveolata</taxon>
        <taxon>Dinophyceae</taxon>
        <taxon>Prorocentrales</taxon>
        <taxon>Prorocentraceae</taxon>
        <taxon>Prorocentrum</taxon>
    </lineage>
</organism>